<dbReference type="Pfam" id="PF01979">
    <property type="entry name" value="Amidohydro_1"/>
    <property type="match status" value="1"/>
</dbReference>
<dbReference type="Gene3D" id="2.30.40.10">
    <property type="entry name" value="Urease, subunit C, domain 1"/>
    <property type="match status" value="1"/>
</dbReference>
<dbReference type="InterPro" id="IPR006680">
    <property type="entry name" value="Amidohydro-rel"/>
</dbReference>
<accession>A0A1C4WZK0</accession>
<dbReference type="GO" id="GO:0004038">
    <property type="term" value="F:allantoinase activity"/>
    <property type="evidence" value="ECO:0007669"/>
    <property type="project" value="TreeGrafter"/>
</dbReference>
<comment type="similarity">
    <text evidence="1">Belongs to the metallo-dependent hydrolases superfamily. Hydantoinase/dihydropyrimidinase family.</text>
</comment>
<evidence type="ECO:0000313" key="4">
    <source>
        <dbReference type="Proteomes" id="UP000198242"/>
    </source>
</evidence>
<dbReference type="InterPro" id="IPR050138">
    <property type="entry name" value="DHOase/Allantoinase_Hydrolase"/>
</dbReference>
<dbReference type="SUPFAM" id="SSF51556">
    <property type="entry name" value="Metallo-dependent hydrolases"/>
    <property type="match status" value="1"/>
</dbReference>
<dbReference type="InterPro" id="IPR011059">
    <property type="entry name" value="Metal-dep_hydrolase_composite"/>
</dbReference>
<dbReference type="PANTHER" id="PTHR43668:SF2">
    <property type="entry name" value="ALLANTOINASE"/>
    <property type="match status" value="1"/>
</dbReference>
<dbReference type="NCBIfam" id="TIGR00857">
    <property type="entry name" value="pyrC_multi"/>
    <property type="match status" value="1"/>
</dbReference>
<gene>
    <name evidence="3" type="ORF">GA0074695_2884</name>
</gene>
<feature type="domain" description="Amidohydrolase-related" evidence="2">
    <location>
        <begin position="51"/>
        <end position="433"/>
    </location>
</feature>
<dbReference type="SUPFAM" id="SSF51338">
    <property type="entry name" value="Composite domain of metallo-dependent hydrolases"/>
    <property type="match status" value="1"/>
</dbReference>
<dbReference type="PANTHER" id="PTHR43668">
    <property type="entry name" value="ALLANTOINASE"/>
    <property type="match status" value="1"/>
</dbReference>
<proteinExistence type="inferred from homology"/>
<evidence type="ECO:0000313" key="3">
    <source>
        <dbReference type="EMBL" id="SCF01618.1"/>
    </source>
</evidence>
<name>A0A1C4WZK0_MICVI</name>
<dbReference type="OrthoDB" id="9803027at2"/>
<dbReference type="GO" id="GO:0006145">
    <property type="term" value="P:purine nucleobase catabolic process"/>
    <property type="evidence" value="ECO:0007669"/>
    <property type="project" value="TreeGrafter"/>
</dbReference>
<dbReference type="AlphaFoldDB" id="A0A1C4WZK0"/>
<evidence type="ECO:0000259" key="2">
    <source>
        <dbReference type="Pfam" id="PF01979"/>
    </source>
</evidence>
<dbReference type="Proteomes" id="UP000198242">
    <property type="component" value="Chromosome I"/>
</dbReference>
<dbReference type="Gene3D" id="3.20.20.140">
    <property type="entry name" value="Metal-dependent hydrolases"/>
    <property type="match status" value="1"/>
</dbReference>
<dbReference type="EMBL" id="LT607411">
    <property type="protein sequence ID" value="SCF01618.1"/>
    <property type="molecule type" value="Genomic_DNA"/>
</dbReference>
<dbReference type="FunFam" id="3.20.20.140:FF:000174">
    <property type="entry name" value="Dihydropyrimidinase-related protein 2"/>
    <property type="match status" value="1"/>
</dbReference>
<dbReference type="RefSeq" id="WP_089006712.1">
    <property type="nucleotide sequence ID" value="NZ_LT607411.1"/>
</dbReference>
<evidence type="ECO:0000256" key="1">
    <source>
        <dbReference type="ARBA" id="ARBA00008829"/>
    </source>
</evidence>
<dbReference type="InterPro" id="IPR032466">
    <property type="entry name" value="Metal_Hydrolase"/>
</dbReference>
<sequence length="456" mass="48704">MFDVVVRRGSIVSAQETRPGDIAITDGRIVAVMAPGAPVTAKREYDAAGCYVLPGAVDAHVHSRAPARPDRETWESATQAAARGGITTIIEMPTSDPAASTPAVLQNRVRTALQSAYVDFALYAGGVTDSARVAAELAAEGIVGFKILSHSPPPSRVREFVGLCAVSNAQLYESLQAIATTGLPCAVHAEDESLLEQGVQRTRATGTGHPLEHARSRPPYVEAVSIATLLVLTEETGARLHLPHVSSAWGLQLALEGKRKGVDVSVETCAHYLCFDESKLAELGGFAKVNPPLRKAADREALWEGIRTGAVDIVASDHGPYLYEEKDKASIWEAQAGNPGLEAVASVVYDAAVRGSITFNQAAAVLAEGPAQRFGLSRKGRLAPGFDADLVIIDPDQKWTFDWQDAYSLVRRNYKMYQGREFHGKLRTVLSRGALVYDGNKVVGGAGHGRYVTPGD</sequence>
<keyword evidence="4" id="KW-1185">Reference proteome</keyword>
<protein>
    <submittedName>
        <fullName evidence="3">Dihydroorotase</fullName>
    </submittedName>
</protein>
<reference evidence="4" key="1">
    <citation type="submission" date="2016-06" db="EMBL/GenBank/DDBJ databases">
        <authorList>
            <person name="Varghese N."/>
            <person name="Submissions Spin"/>
        </authorList>
    </citation>
    <scope>NUCLEOTIDE SEQUENCE [LARGE SCALE GENOMIC DNA]</scope>
    <source>
        <strain evidence="4">DSM 43909</strain>
    </source>
</reference>
<organism evidence="3 4">
    <name type="scientific">Micromonospora viridifaciens</name>
    <dbReference type="NCBI Taxonomy" id="1881"/>
    <lineage>
        <taxon>Bacteria</taxon>
        <taxon>Bacillati</taxon>
        <taxon>Actinomycetota</taxon>
        <taxon>Actinomycetes</taxon>
        <taxon>Micromonosporales</taxon>
        <taxon>Micromonosporaceae</taxon>
        <taxon>Micromonospora</taxon>
    </lineage>
</organism>
<dbReference type="GO" id="GO:0005737">
    <property type="term" value="C:cytoplasm"/>
    <property type="evidence" value="ECO:0007669"/>
    <property type="project" value="TreeGrafter"/>
</dbReference>